<proteinExistence type="predicted"/>
<name>A0ABS2QXT8_9BACI</name>
<reference evidence="5 6" key="1">
    <citation type="submission" date="2021-01" db="EMBL/GenBank/DDBJ databases">
        <title>Genomic Encyclopedia of Type Strains, Phase IV (KMG-IV): sequencing the most valuable type-strain genomes for metagenomic binning, comparative biology and taxonomic classification.</title>
        <authorList>
            <person name="Goeker M."/>
        </authorList>
    </citation>
    <scope>NUCLEOTIDE SEQUENCE [LARGE SCALE GENOMIC DNA]</scope>
    <source>
        <strain evidence="5 6">DSM 104297</strain>
    </source>
</reference>
<dbReference type="InterPro" id="IPR001119">
    <property type="entry name" value="SLH_dom"/>
</dbReference>
<feature type="chain" id="PRO_5045599456" description="SLH domain-containing protein" evidence="3">
    <location>
        <begin position="32"/>
        <end position="971"/>
    </location>
</feature>
<evidence type="ECO:0000313" key="5">
    <source>
        <dbReference type="EMBL" id="MBM7703998.1"/>
    </source>
</evidence>
<evidence type="ECO:0000259" key="4">
    <source>
        <dbReference type="PROSITE" id="PS51272"/>
    </source>
</evidence>
<gene>
    <name evidence="5" type="ORF">JOC83_002848</name>
</gene>
<sequence length="971" mass="103156">MAYQPKSYRKFVAGTVTAAVVASALAPVASAASFSDVDPKDSHAANIEKAVELGLVKGKDGKFMPYETITRGQVVKILARQVGDVDTSKTENFEDVVGHTDAELVEAALKVKAAGVFEGANGKLLAGNKISRQAMAKVLVRGFDLADLVKESDVSKVKDLDAADADQRENIEILSKLGITNQENFNPKGLVTRAQFATFIINTINATEESVENVAVSTTDAVTTVTADVRNAEKATVAVFANGDTSKDAAATKEVEVKDGKISTSFADLPVGKHVVRVTAGEAKKEAEFTVVEVKTVVSSVEAINAEEVLVTFNKDMSSNASEPTNYELKINGVSKTADIEKIVVKNKTALIRLKDGVVFKSGDKFVLQAKDSIKDVSGKQIERFASEEIAFNVTTAPAITKSSYNGDKLELEFNRPVNTTTTLIKLDGIALNSKTLVAADDDAPGNYVYTVTLTPDEKKLASKLGSHEVVIFDLQDTKGTVANSASVATSSYTVTQDNEAPAVKAVKALNANKFFIELSEGATTVTNASFTVKKGNYTFTVGGDNTQLATDAGTNVEKNKVYYEAGSLDGKPGYYVAITEPATGELNPLYGSGQSNVTLDVTFENYKDSSNFVGAKYQGSITLSKDTNKPAIEKTNIDVANKKLLVDFDGELDAAPASTDIVVRDKDGVIIAPNNVALGTDKSVVEITVSSVTDEPYTVEFAAEKVKYAVVKNDVSSYNLNANKNDKLTATVKSTANNFFKYVEFTAAGSAPTVTSNAITINYGVDMDNSALNVANYTLDGKALPTGTTIDFVGNKKNVKITLPKESFATTTQYKLTIKSSVTTKEGEYVVGNLQTKSSYETVLTLEDNVKPVLQEAKYVIVNDTDTTTNTLLVKFSEVLSGTPEADDFKVVLQGSVQTVSSISNLNTTDEYVVISLANAVNIAQSSTIEIVPEGSTNPVNTTLSVVDGKGNKGTGSAVASTTTKDSKGN</sequence>
<organism evidence="5 6">
    <name type="scientific">Priestia iocasae</name>
    <dbReference type="NCBI Taxonomy" id="2291674"/>
    <lineage>
        <taxon>Bacteria</taxon>
        <taxon>Bacillati</taxon>
        <taxon>Bacillota</taxon>
        <taxon>Bacilli</taxon>
        <taxon>Bacillales</taxon>
        <taxon>Bacillaceae</taxon>
        <taxon>Priestia</taxon>
    </lineage>
</organism>
<feature type="domain" description="SLH" evidence="4">
    <location>
        <begin position="30"/>
        <end position="92"/>
    </location>
</feature>
<dbReference type="Gene3D" id="2.60.40.1220">
    <property type="match status" value="1"/>
</dbReference>
<keyword evidence="1 3" id="KW-0732">Signal</keyword>
<dbReference type="PROSITE" id="PS51318">
    <property type="entry name" value="TAT"/>
    <property type="match status" value="1"/>
</dbReference>
<comment type="caution">
    <text evidence="5">The sequence shown here is derived from an EMBL/GenBank/DDBJ whole genome shotgun (WGS) entry which is preliminary data.</text>
</comment>
<evidence type="ECO:0000256" key="1">
    <source>
        <dbReference type="ARBA" id="ARBA00022729"/>
    </source>
</evidence>
<keyword evidence="6" id="KW-1185">Reference proteome</keyword>
<evidence type="ECO:0000256" key="2">
    <source>
        <dbReference type="SAM" id="MobiDB-lite"/>
    </source>
</evidence>
<dbReference type="Proteomes" id="UP000809829">
    <property type="component" value="Unassembled WGS sequence"/>
</dbReference>
<dbReference type="Pfam" id="PF00395">
    <property type="entry name" value="SLH"/>
    <property type="match status" value="2"/>
</dbReference>
<feature type="domain" description="SLH" evidence="4">
    <location>
        <begin position="154"/>
        <end position="214"/>
    </location>
</feature>
<feature type="region of interest" description="Disordered" evidence="2">
    <location>
        <begin position="948"/>
        <end position="971"/>
    </location>
</feature>
<dbReference type="InterPro" id="IPR014755">
    <property type="entry name" value="Cu-Rt/internalin_Ig-like"/>
</dbReference>
<evidence type="ECO:0000256" key="3">
    <source>
        <dbReference type="SAM" id="SignalP"/>
    </source>
</evidence>
<accession>A0ABS2QXT8</accession>
<dbReference type="InterPro" id="IPR006311">
    <property type="entry name" value="TAT_signal"/>
</dbReference>
<feature type="signal peptide" evidence="3">
    <location>
        <begin position="1"/>
        <end position="31"/>
    </location>
</feature>
<dbReference type="PROSITE" id="PS51272">
    <property type="entry name" value="SLH"/>
    <property type="match status" value="2"/>
</dbReference>
<dbReference type="RefSeq" id="WP_205188020.1">
    <property type="nucleotide sequence ID" value="NZ_JAFBFC010000005.1"/>
</dbReference>
<evidence type="ECO:0000313" key="6">
    <source>
        <dbReference type="Proteomes" id="UP000809829"/>
    </source>
</evidence>
<protein>
    <recommendedName>
        <fullName evidence="4">SLH domain-containing protein</fullName>
    </recommendedName>
</protein>
<dbReference type="EMBL" id="JAFBFC010000005">
    <property type="protein sequence ID" value="MBM7703998.1"/>
    <property type="molecule type" value="Genomic_DNA"/>
</dbReference>